<sequence length="37" mass="3867">MSAMVTDLCTIFTAGGMPDAQFLGFGLASALRMAKLE</sequence>
<name>A0A1R3TY54_9HYPH</name>
<dbReference type="EMBL" id="FMUE01000005">
    <property type="protein sequence ID" value="SCX23893.1"/>
    <property type="molecule type" value="Genomic_DNA"/>
</dbReference>
<proteinExistence type="predicted"/>
<gene>
    <name evidence="1" type="ORF">DSM25559_2465</name>
</gene>
<dbReference type="AlphaFoldDB" id="A0A1R3TY54"/>
<accession>A0A1R3TY54</accession>
<protein>
    <submittedName>
        <fullName evidence="1">Uncharacterized protein</fullName>
    </submittedName>
</protein>
<reference evidence="2" key="1">
    <citation type="submission" date="2016-10" db="EMBL/GenBank/DDBJ databases">
        <authorList>
            <person name="Wibberg D."/>
        </authorList>
    </citation>
    <scope>NUCLEOTIDE SEQUENCE [LARGE SCALE GENOMIC DNA]</scope>
</reference>
<evidence type="ECO:0000313" key="2">
    <source>
        <dbReference type="Proteomes" id="UP000187891"/>
    </source>
</evidence>
<evidence type="ECO:0000313" key="1">
    <source>
        <dbReference type="EMBL" id="SCX23893.1"/>
    </source>
</evidence>
<organism evidence="1 2">
    <name type="scientific">Agrobacterium rosae</name>
    <dbReference type="NCBI Taxonomy" id="1972867"/>
    <lineage>
        <taxon>Bacteria</taxon>
        <taxon>Pseudomonadati</taxon>
        <taxon>Pseudomonadota</taxon>
        <taxon>Alphaproteobacteria</taxon>
        <taxon>Hyphomicrobiales</taxon>
        <taxon>Rhizobiaceae</taxon>
        <taxon>Rhizobium/Agrobacterium group</taxon>
        <taxon>Agrobacterium</taxon>
    </lineage>
</organism>
<dbReference type="Proteomes" id="UP000187891">
    <property type="component" value="Unassembled WGS sequence"/>
</dbReference>